<evidence type="ECO:0000313" key="1">
    <source>
        <dbReference type="EMBL" id="GAA3962141.1"/>
    </source>
</evidence>
<reference evidence="2" key="1">
    <citation type="journal article" date="2019" name="Int. J. Syst. Evol. Microbiol.">
        <title>The Global Catalogue of Microorganisms (GCM) 10K type strain sequencing project: providing services to taxonomists for standard genome sequencing and annotation.</title>
        <authorList>
            <consortium name="The Broad Institute Genomics Platform"/>
            <consortium name="The Broad Institute Genome Sequencing Center for Infectious Disease"/>
            <person name="Wu L."/>
            <person name="Ma J."/>
        </authorList>
    </citation>
    <scope>NUCLEOTIDE SEQUENCE [LARGE SCALE GENOMIC DNA]</scope>
    <source>
        <strain evidence="2">JCM 17555</strain>
    </source>
</reference>
<dbReference type="RefSeq" id="WP_344805892.1">
    <property type="nucleotide sequence ID" value="NZ_BAABBO010000009.1"/>
</dbReference>
<keyword evidence="2" id="KW-1185">Reference proteome</keyword>
<dbReference type="SUPFAM" id="SSF51735">
    <property type="entry name" value="NAD(P)-binding Rossmann-fold domains"/>
    <property type="match status" value="1"/>
</dbReference>
<sequence>MTTNATHAAELLLLGYGQLNTALAQSLMASPLRLGAAADRLSICAVSRSPRDAAASADARVSLSHEAMDLLSPDFSRLPEHPLAIIYCLTPSEMSPEGYRKAYVEPLRAILSHYEAAQSREGNKAPLPHVFFISSTGVYGQDDDVAVNEASPTAPSRFSGQIMLEAEDRLRASPLPGTAVRFSGIYGPTRLGMLRGVVATALLSESLPDSETADSSPFTNRIHDADCVGVLKYLLQRLLDGQPLEALYLASDPTPTRRAEVARRLGEYIRTLPTQQRELLKAHFGESLKKGGLPEGSGRAGSKRCLPERLLQTGYEFRYPDFMSGYSRIIEDLVQAPEKS</sequence>
<dbReference type="Gene3D" id="3.40.50.720">
    <property type="entry name" value="NAD(P)-binding Rossmann-like Domain"/>
    <property type="match status" value="1"/>
</dbReference>
<comment type="caution">
    <text evidence="1">The sequence shown here is derived from an EMBL/GenBank/DDBJ whole genome shotgun (WGS) entry which is preliminary data.</text>
</comment>
<dbReference type="EMBL" id="BAABBO010000009">
    <property type="protein sequence ID" value="GAA3962141.1"/>
    <property type="molecule type" value="Genomic_DNA"/>
</dbReference>
<proteinExistence type="predicted"/>
<organism evidence="1 2">
    <name type="scientific">Allohahella marinimesophila</name>
    <dbReference type="NCBI Taxonomy" id="1054972"/>
    <lineage>
        <taxon>Bacteria</taxon>
        <taxon>Pseudomonadati</taxon>
        <taxon>Pseudomonadota</taxon>
        <taxon>Gammaproteobacteria</taxon>
        <taxon>Oceanospirillales</taxon>
        <taxon>Hahellaceae</taxon>
        <taxon>Allohahella</taxon>
    </lineage>
</organism>
<accession>A0ABP7PAV1</accession>
<gene>
    <name evidence="1" type="ORF">GCM10022278_20190</name>
</gene>
<dbReference type="InterPro" id="IPR036291">
    <property type="entry name" value="NAD(P)-bd_dom_sf"/>
</dbReference>
<evidence type="ECO:0008006" key="3">
    <source>
        <dbReference type="Google" id="ProtNLM"/>
    </source>
</evidence>
<name>A0ABP7PAV1_9GAMM</name>
<protein>
    <recommendedName>
        <fullName evidence="3">Nucleoside-diphosphate-sugar epimerase</fullName>
    </recommendedName>
</protein>
<dbReference type="Proteomes" id="UP001501337">
    <property type="component" value="Unassembled WGS sequence"/>
</dbReference>
<evidence type="ECO:0000313" key="2">
    <source>
        <dbReference type="Proteomes" id="UP001501337"/>
    </source>
</evidence>